<evidence type="ECO:0000313" key="5">
    <source>
        <dbReference type="Proteomes" id="UP000663937"/>
    </source>
</evidence>
<evidence type="ECO:0000313" key="4">
    <source>
        <dbReference type="EMBL" id="QTE28320.1"/>
    </source>
</evidence>
<evidence type="ECO:0000259" key="2">
    <source>
        <dbReference type="Pfam" id="PF14742"/>
    </source>
</evidence>
<feature type="compositionally biased region" description="Low complexity" evidence="1">
    <location>
        <begin position="178"/>
        <end position="188"/>
    </location>
</feature>
<feature type="region of interest" description="Disordered" evidence="1">
    <location>
        <begin position="165"/>
        <end position="193"/>
    </location>
</feature>
<name>A0A8A4Z8S1_9MICO</name>
<dbReference type="Pfam" id="PF22422">
    <property type="entry name" value="MGH1-like_GH"/>
    <property type="match status" value="1"/>
</dbReference>
<dbReference type="InterPro" id="IPR032856">
    <property type="entry name" value="GDE_N_bis"/>
</dbReference>
<dbReference type="InterPro" id="IPR008928">
    <property type="entry name" value="6-hairpin_glycosidase_sf"/>
</dbReference>
<dbReference type="Pfam" id="PF14742">
    <property type="entry name" value="GDE_N_bis"/>
    <property type="match status" value="1"/>
</dbReference>
<protein>
    <submittedName>
        <fullName evidence="4">Amylo-alpha-1,6-glucosidase</fullName>
    </submittedName>
</protein>
<dbReference type="Gene3D" id="1.50.10.10">
    <property type="match status" value="1"/>
</dbReference>
<dbReference type="InterPro" id="IPR012341">
    <property type="entry name" value="6hp_glycosidase-like_sf"/>
</dbReference>
<dbReference type="EMBL" id="CP071868">
    <property type="protein sequence ID" value="QTE28320.1"/>
    <property type="molecule type" value="Genomic_DNA"/>
</dbReference>
<evidence type="ECO:0000259" key="3">
    <source>
        <dbReference type="Pfam" id="PF22422"/>
    </source>
</evidence>
<dbReference type="Proteomes" id="UP000663937">
    <property type="component" value="Chromosome"/>
</dbReference>
<dbReference type="SUPFAM" id="SSF48208">
    <property type="entry name" value="Six-hairpin glycosidases"/>
    <property type="match status" value="1"/>
</dbReference>
<feature type="domain" description="Putative glycogen debranching enzyme N-terminal" evidence="2">
    <location>
        <begin position="43"/>
        <end position="231"/>
    </location>
</feature>
<reference evidence="4" key="1">
    <citation type="submission" date="2021-03" db="EMBL/GenBank/DDBJ databases">
        <title>Pengzhenrongella sicca gen. nov., sp. nov., a new member of suborder Micrococcineae isolated from High-Arctic tundra soil.</title>
        <authorList>
            <person name="Peng F."/>
        </authorList>
    </citation>
    <scope>NUCLEOTIDE SEQUENCE</scope>
    <source>
        <strain evidence="4">LRZ-2</strain>
    </source>
</reference>
<evidence type="ECO:0000256" key="1">
    <source>
        <dbReference type="SAM" id="MobiDB-lite"/>
    </source>
</evidence>
<dbReference type="AlphaFoldDB" id="A0A8A4Z8S1"/>
<dbReference type="GO" id="GO:0005975">
    <property type="term" value="P:carbohydrate metabolic process"/>
    <property type="evidence" value="ECO:0007669"/>
    <property type="project" value="InterPro"/>
</dbReference>
<proteinExistence type="predicted"/>
<feature type="domain" description="Mannosylglycerate hydrolase MGH1-like glycoside hydrolase" evidence="3">
    <location>
        <begin position="375"/>
        <end position="616"/>
    </location>
</feature>
<accession>A0A8A4Z8S1</accession>
<dbReference type="InterPro" id="IPR054491">
    <property type="entry name" value="MGH1-like_GH"/>
</dbReference>
<organism evidence="4 5">
    <name type="scientific">Pengzhenrongella sicca</name>
    <dbReference type="NCBI Taxonomy" id="2819238"/>
    <lineage>
        <taxon>Bacteria</taxon>
        <taxon>Bacillati</taxon>
        <taxon>Actinomycetota</taxon>
        <taxon>Actinomycetes</taxon>
        <taxon>Micrococcales</taxon>
        <taxon>Pengzhenrongella</taxon>
    </lineage>
</organism>
<keyword evidence="5" id="KW-1185">Reference proteome</keyword>
<gene>
    <name evidence="4" type="ORF">J4E96_13135</name>
</gene>
<dbReference type="KEGG" id="psic:J4E96_13135"/>
<feature type="region of interest" description="Disordered" evidence="1">
    <location>
        <begin position="1"/>
        <end position="22"/>
    </location>
</feature>
<sequence length="733" mass="76216">MSSRTGHAAGTRDHVDPRKVDPRKEAPMELQPLLHDLLAATMAPTQAWSGPDGQVRACGAQGYYHGDVRVLSSAVVTVDGIEPETIAAGPAGPGAVEMLALLRRADGPGADPTLALRRLRTVAPGLVRERLELTCATAGPVTLLLEATFACDLADMDRVKMGQRPAPVPARGSGTPQADPAHADAASWAREDGTRVTLSGAGARVDLADPLAPRLSWRVTVTPGAPTVVGWEVAALVPGGVVGAPADPRPEWSTPAVTGDDRRLARLLERALEDLAGLRMSASFAPDDTFLAAGAPWFFTLFGRDSLWAARMLLPLGTDLAAGTLRVLAARQGTVVDDETAEQPGKILHEIRTKALDLGDGERVLPPVYYGTVDATPLWVCLLHDAWRWGLAADQVEALLPAMERALAWMTDYADSDGDGFLEYADTGGRGLANQGWKDSGDSVQWRDGSLAVGPIALCEVQGYAHEAALAGASLLEAFGRPGADTWRAWAAELAARFRATFWVEDELGPYPAIALDAAKRPVDTLTSNIGHLLGSGLLSPAEEAVVARRLGAPDMSSGYGLRTMSSTSGGYWPLRYHGGSVWAHDTAIAITGLARSGQTAEAARLVEGLLAAAEQLGYRLPELYSGAASAAAPTVVPYPAACRPQAWSAAAAVAVLTAALGLRPDVPGGVLRIEPPSPSPVGAVRVDGLRVAGAALLVQVDAQGAVVTAATGAAGVRIDARPAARAAGGPGR</sequence>
<feature type="compositionally biased region" description="Basic and acidic residues" evidence="1">
    <location>
        <begin position="10"/>
        <end position="22"/>
    </location>
</feature>